<dbReference type="Gene3D" id="1.10.287.2170">
    <property type="match status" value="1"/>
</dbReference>
<name>A0A1S9SNX8_BACMY</name>
<dbReference type="InterPro" id="IPR051491">
    <property type="entry name" value="Recombinase/Transposase-rel"/>
</dbReference>
<dbReference type="Pfam" id="PF00239">
    <property type="entry name" value="Resolvase"/>
    <property type="match status" value="1"/>
</dbReference>
<evidence type="ECO:0000313" key="3">
    <source>
        <dbReference type="Proteomes" id="UP000190696"/>
    </source>
</evidence>
<evidence type="ECO:0000259" key="1">
    <source>
        <dbReference type="Pfam" id="PF00239"/>
    </source>
</evidence>
<dbReference type="AlphaFoldDB" id="A0A1S9SNX8"/>
<reference evidence="2 3" key="1">
    <citation type="submission" date="2017-01" db="EMBL/GenBank/DDBJ databases">
        <title>Bacillus cereus isolates.</title>
        <authorList>
            <person name="Beno S.M."/>
        </authorList>
    </citation>
    <scope>NUCLEOTIDE SEQUENCE [LARGE SCALE GENOMIC DNA]</scope>
    <source>
        <strain evidence="2 3">FSL W7-1108</strain>
    </source>
</reference>
<dbReference type="GO" id="GO:0000150">
    <property type="term" value="F:DNA strand exchange activity"/>
    <property type="evidence" value="ECO:0007669"/>
    <property type="project" value="InterPro"/>
</dbReference>
<organism evidence="2 3">
    <name type="scientific">Bacillus mycoides</name>
    <dbReference type="NCBI Taxonomy" id="1405"/>
    <lineage>
        <taxon>Bacteria</taxon>
        <taxon>Bacillati</taxon>
        <taxon>Bacillota</taxon>
        <taxon>Bacilli</taxon>
        <taxon>Bacillales</taxon>
        <taxon>Bacillaceae</taxon>
        <taxon>Bacillus</taxon>
        <taxon>Bacillus cereus group</taxon>
    </lineage>
</organism>
<dbReference type="InterPro" id="IPR036162">
    <property type="entry name" value="Resolvase-like_N_sf"/>
</dbReference>
<evidence type="ECO:0000313" key="2">
    <source>
        <dbReference type="EMBL" id="OOQ99433.1"/>
    </source>
</evidence>
<dbReference type="SUPFAM" id="SSF53041">
    <property type="entry name" value="Resolvase-like"/>
    <property type="match status" value="1"/>
</dbReference>
<keyword evidence="2" id="KW-0238">DNA-binding</keyword>
<dbReference type="EMBL" id="MUAI01000149">
    <property type="protein sequence ID" value="OOQ99433.1"/>
    <property type="molecule type" value="Genomic_DNA"/>
</dbReference>
<feature type="domain" description="Resolvase/invertase-type recombinase catalytic" evidence="1">
    <location>
        <begin position="6"/>
        <end position="105"/>
    </location>
</feature>
<dbReference type="Gene3D" id="3.40.50.1390">
    <property type="entry name" value="Resolvase, N-terminal catalytic domain"/>
    <property type="match status" value="1"/>
</dbReference>
<dbReference type="GO" id="GO:0003677">
    <property type="term" value="F:DNA binding"/>
    <property type="evidence" value="ECO:0007669"/>
    <property type="project" value="UniProtKB-KW"/>
</dbReference>
<dbReference type="InterPro" id="IPR006119">
    <property type="entry name" value="Resolv_N"/>
</dbReference>
<proteinExistence type="predicted"/>
<dbReference type="PANTHER" id="PTHR36172">
    <property type="match status" value="1"/>
</dbReference>
<dbReference type="NCBIfam" id="NF033518">
    <property type="entry name" value="transpos_IS607"/>
    <property type="match status" value="1"/>
</dbReference>
<protein>
    <submittedName>
        <fullName evidence="2">DNA-binding protein</fullName>
    </submittedName>
</protein>
<dbReference type="Proteomes" id="UP000190696">
    <property type="component" value="Unassembled WGS sequence"/>
</dbReference>
<sequence length="125" mass="14361">MARGYQFEIIEDIGSGINYKKKGFNKLIERIENNEVEKIVVMHKDRLVRFGYELVEKIYQLHGTAIEVIDNTAKTEEQEVVEDLVQIITVFSCKLQGKRSKKTKQIIKELTSDDIGEEGQIDSNA</sequence>
<accession>A0A1S9SNX8</accession>
<dbReference type="InterPro" id="IPR048046">
    <property type="entry name" value="Transpos_IS607"/>
</dbReference>
<dbReference type="PANTHER" id="PTHR36172:SF1">
    <property type="entry name" value="RESOLVASE-RELATED"/>
    <property type="match status" value="1"/>
</dbReference>
<gene>
    <name evidence="2" type="ORF">BW900_31540</name>
</gene>
<comment type="caution">
    <text evidence="2">The sequence shown here is derived from an EMBL/GenBank/DDBJ whole genome shotgun (WGS) entry which is preliminary data.</text>
</comment>